<evidence type="ECO:0000256" key="4">
    <source>
        <dbReference type="ARBA" id="ARBA00022989"/>
    </source>
</evidence>
<keyword evidence="4" id="KW-1133">Transmembrane helix</keyword>
<proteinExistence type="predicted"/>
<evidence type="ECO:0000256" key="1">
    <source>
        <dbReference type="ARBA" id="ARBA00004651"/>
    </source>
</evidence>
<dbReference type="Pfam" id="PF03899">
    <property type="entry name" value="ATP-synt_I"/>
    <property type="match status" value="1"/>
</dbReference>
<gene>
    <name evidence="6" type="ORF">G4V39_06020</name>
</gene>
<keyword evidence="7" id="KW-1185">Reference proteome</keyword>
<reference evidence="6 7" key="1">
    <citation type="submission" date="2020-02" db="EMBL/GenBank/DDBJ databases">
        <title>Genome analysis of Thermosulfuriphilus ammonigenes ST65T, an anaerobic thermophilic chemolithoautotrophic bacterium isolated from a deep-sea hydrothermal vent.</title>
        <authorList>
            <person name="Slobodkina G."/>
            <person name="Allioux M."/>
            <person name="Merkel A."/>
            <person name="Alain K."/>
            <person name="Jebbar M."/>
            <person name="Slobodkin A."/>
        </authorList>
    </citation>
    <scope>NUCLEOTIDE SEQUENCE [LARGE SCALE GENOMIC DNA]</scope>
    <source>
        <strain evidence="6 7">ST65</strain>
    </source>
</reference>
<name>A0A6G7PVY2_9BACT</name>
<dbReference type="RefSeq" id="WP_166032063.1">
    <property type="nucleotide sequence ID" value="NZ_CP048877.1"/>
</dbReference>
<evidence type="ECO:0000256" key="3">
    <source>
        <dbReference type="ARBA" id="ARBA00022692"/>
    </source>
</evidence>
<dbReference type="InterPro" id="IPR005598">
    <property type="entry name" value="ATP_synth_I"/>
</dbReference>
<accession>A0A6G7PVY2</accession>
<evidence type="ECO:0000256" key="2">
    <source>
        <dbReference type="ARBA" id="ARBA00022475"/>
    </source>
</evidence>
<keyword evidence="2" id="KW-1003">Cell membrane</keyword>
<evidence type="ECO:0000313" key="7">
    <source>
        <dbReference type="Proteomes" id="UP000502179"/>
    </source>
</evidence>
<comment type="subcellular location">
    <subcellularLocation>
        <location evidence="1">Cell membrane</location>
        <topology evidence="1">Multi-pass membrane protein</topology>
    </subcellularLocation>
</comment>
<dbReference type="Proteomes" id="UP000502179">
    <property type="component" value="Chromosome"/>
</dbReference>
<dbReference type="EMBL" id="CP048877">
    <property type="protein sequence ID" value="QIJ71845.1"/>
    <property type="molecule type" value="Genomic_DNA"/>
</dbReference>
<organism evidence="6 7">
    <name type="scientific">Thermosulfuriphilus ammonigenes</name>
    <dbReference type="NCBI Taxonomy" id="1936021"/>
    <lineage>
        <taxon>Bacteria</taxon>
        <taxon>Pseudomonadati</taxon>
        <taxon>Thermodesulfobacteriota</taxon>
        <taxon>Thermodesulfobacteria</taxon>
        <taxon>Thermodesulfobacteriales</taxon>
        <taxon>Thermodesulfobacteriaceae</taxon>
        <taxon>Thermosulfuriphilus</taxon>
    </lineage>
</organism>
<dbReference type="AlphaFoldDB" id="A0A6G7PVY2"/>
<evidence type="ECO:0000313" key="6">
    <source>
        <dbReference type="EMBL" id="QIJ71845.1"/>
    </source>
</evidence>
<keyword evidence="3" id="KW-0812">Transmembrane</keyword>
<dbReference type="GO" id="GO:0005886">
    <property type="term" value="C:plasma membrane"/>
    <property type="evidence" value="ECO:0007669"/>
    <property type="project" value="UniProtKB-SubCell"/>
</dbReference>
<keyword evidence="5" id="KW-0472">Membrane</keyword>
<protein>
    <submittedName>
        <fullName evidence="6">ATP synthase subunit I</fullName>
    </submittedName>
</protein>
<evidence type="ECO:0000256" key="5">
    <source>
        <dbReference type="ARBA" id="ARBA00023136"/>
    </source>
</evidence>
<sequence length="135" mass="15249">MIFRLEMNERFIRRLHIANWTLTLSLALAGVLLSYPRSIVLGLLFGGIISNLNFHSLHRDIRHFVIKLRAQRPGSYYLKYGLRLMATAVILYFLVSRKIAHPVALLLGLSVVVINILIVALSEATRGLVLKTKEG</sequence>
<dbReference type="KEGG" id="tav:G4V39_06020"/>